<dbReference type="STRING" id="667128.HMPREF0621_0220"/>
<organism evidence="2 3">
    <name type="scientific">Pasteurella dagmatis ATCC 43325</name>
    <dbReference type="NCBI Taxonomy" id="667128"/>
    <lineage>
        <taxon>Bacteria</taxon>
        <taxon>Pseudomonadati</taxon>
        <taxon>Pseudomonadota</taxon>
        <taxon>Gammaproteobacteria</taxon>
        <taxon>Pasteurellales</taxon>
        <taxon>Pasteurellaceae</taxon>
        <taxon>Pasteurella</taxon>
    </lineage>
</organism>
<name>C9PMJ6_9PAST</name>
<dbReference type="HOGENOM" id="CLU_1625498_0_0_6"/>
<accession>C9PMJ6</accession>
<keyword evidence="3" id="KW-1185">Reference proteome</keyword>
<comment type="caution">
    <text evidence="2">The sequence shown here is derived from an EMBL/GenBank/DDBJ whole genome shotgun (WGS) entry which is preliminary data.</text>
</comment>
<dbReference type="EMBL" id="ACZR01000001">
    <property type="protein sequence ID" value="EEX51416.1"/>
    <property type="molecule type" value="Genomic_DNA"/>
</dbReference>
<gene>
    <name evidence="2" type="ORF">HMPREF0621_0220</name>
</gene>
<proteinExistence type="predicted"/>
<evidence type="ECO:0000313" key="2">
    <source>
        <dbReference type="EMBL" id="EEX51416.1"/>
    </source>
</evidence>
<evidence type="ECO:0008006" key="4">
    <source>
        <dbReference type="Google" id="ProtNLM"/>
    </source>
</evidence>
<feature type="region of interest" description="Disordered" evidence="1">
    <location>
        <begin position="93"/>
        <end position="115"/>
    </location>
</feature>
<dbReference type="Proteomes" id="UP000005519">
    <property type="component" value="Unassembled WGS sequence"/>
</dbReference>
<protein>
    <recommendedName>
        <fullName evidence="4">RHS repeat-associated core domain protein</fullName>
    </recommendedName>
</protein>
<evidence type="ECO:0000313" key="3">
    <source>
        <dbReference type="Proteomes" id="UP000005519"/>
    </source>
</evidence>
<feature type="compositionally biased region" description="Polar residues" evidence="1">
    <location>
        <begin position="96"/>
        <end position="115"/>
    </location>
</feature>
<reference evidence="2 3" key="1">
    <citation type="submission" date="2009-10" db="EMBL/GenBank/DDBJ databases">
        <authorList>
            <person name="Muzny D."/>
            <person name="Qin X."/>
            <person name="Deng J."/>
            <person name="Jiang H."/>
            <person name="Liu Y."/>
            <person name="Qu J."/>
            <person name="Song X.-Z."/>
            <person name="Zhang L."/>
            <person name="Thornton R."/>
            <person name="Coyle M."/>
            <person name="Francisco L."/>
            <person name="Jackson L."/>
            <person name="Javaid M."/>
            <person name="Korchina V."/>
            <person name="Kovar C."/>
            <person name="Mata R."/>
            <person name="Mathew T."/>
            <person name="Ngo R."/>
            <person name="Nguyen L."/>
            <person name="Nguyen N."/>
            <person name="Okwuonu G."/>
            <person name="Ongeri F."/>
            <person name="Pham C."/>
            <person name="Simmons D."/>
            <person name="Wilczek-Boney K."/>
            <person name="Hale W."/>
            <person name="Jakkamsetti A."/>
            <person name="Pham P."/>
            <person name="Ruth R."/>
            <person name="San Lucas F."/>
            <person name="Warren J."/>
            <person name="Zhang J."/>
            <person name="Zhao Z."/>
            <person name="Zhou C."/>
            <person name="Zhu D."/>
            <person name="Lee S."/>
            <person name="Bess C."/>
            <person name="Blankenburg K."/>
            <person name="Forbes L."/>
            <person name="Fu Q."/>
            <person name="Gubbala S."/>
            <person name="Hirani K."/>
            <person name="Jayaseelan J.C."/>
            <person name="Lara F."/>
            <person name="Munidasa M."/>
            <person name="Palculict T."/>
            <person name="Patil S."/>
            <person name="Pu L.-L."/>
            <person name="Saada N."/>
            <person name="Tang L."/>
            <person name="Weissenberger G."/>
            <person name="Zhu Y."/>
            <person name="Hemphill L."/>
            <person name="Shang Y."/>
            <person name="Youmans B."/>
            <person name="Ayvaz T."/>
            <person name="Ross M."/>
            <person name="Santibanez J."/>
            <person name="Aqrawi P."/>
            <person name="Gross S."/>
            <person name="Joshi V."/>
            <person name="Fowler G."/>
            <person name="Nazareth L."/>
            <person name="Reid J."/>
            <person name="Worley K."/>
            <person name="Petrosino J."/>
            <person name="Highlander S."/>
            <person name="Gibbs R."/>
        </authorList>
    </citation>
    <scope>NUCLEOTIDE SEQUENCE [LARGE SCALE GENOMIC DNA]</scope>
    <source>
        <strain evidence="2 3">ATCC 43325</strain>
    </source>
</reference>
<evidence type="ECO:0000256" key="1">
    <source>
        <dbReference type="SAM" id="MobiDB-lite"/>
    </source>
</evidence>
<dbReference type="AlphaFoldDB" id="C9PMJ6"/>
<sequence length="163" mass="17967">MVFSWIFQHLGLLGGFNPYGYVFDPTGWIDPLGLAACHDSGELGRQKSIRDLGKNDFEIVGEEVTMRVNGSRIRADFVARDSDGRLHVFESKHGNSRLTPNQSSSGVYDIGNPSNNNGVIDTSKGKVSRFEIATGNQDKISGISPDAEKSKIYEAVFHVLKYE</sequence>